<protein>
    <submittedName>
        <fullName evidence="3">Speckle-type POZ protein</fullName>
    </submittedName>
</protein>
<dbReference type="PROSITE" id="PS50097">
    <property type="entry name" value="BTB"/>
    <property type="match status" value="1"/>
</dbReference>
<dbReference type="InterPro" id="IPR000210">
    <property type="entry name" value="BTB/POZ_dom"/>
</dbReference>
<dbReference type="InterPro" id="IPR002083">
    <property type="entry name" value="MATH/TRAF_dom"/>
</dbReference>
<dbReference type="Gene3D" id="3.30.710.10">
    <property type="entry name" value="Potassium Channel Kv1.1, Chain A"/>
    <property type="match status" value="1"/>
</dbReference>
<dbReference type="InterPro" id="IPR011333">
    <property type="entry name" value="SKP1/BTB/POZ_sf"/>
</dbReference>
<dbReference type="Pfam" id="PF00651">
    <property type="entry name" value="BTB"/>
    <property type="match status" value="1"/>
</dbReference>
<proteinExistence type="predicted"/>
<evidence type="ECO:0000259" key="1">
    <source>
        <dbReference type="PROSITE" id="PS50097"/>
    </source>
</evidence>
<sequence length="688" mass="78775">MDNSVIFTRLPRFFDSSTCGNPVQGFPLICSVFSYQEKSLTLSLYRLSFWLRITLICLKRSVMDSEKKEYTFLWFIENYSYCWHKNAEGLNSPEFTADGLGGSAFYLSLYPRGLTDAYEGCISFCLKRCEVDDGPEELPLKYELSVLSTDGSRLCMTEYQFTFKKNIGYGNPRFLRIDEVLLRRKTEYLPEDTLSVRCKIWRGEGNIQPLTQISARTRIGIERMSFHHVVEGFSALQPNEKKTSRIRSPSKKECVMSSSVYFSDGSCCEEKVMVEITPSSPNQILSKCKISLLDGSGKVIECREADNRFDATRKDIHKLPLPLTRQVILSRKSEYLPDDKLSLSCECVFSTGVEYQKIERTLYDKPFVASNQIRNTVQNNGICAEKLSECRSALDDLKEIYSNRFLTDVELKTKTKSFPAHKILLCARSPVFKTMMTNDMKEKNSNIIQVDDLEDDIVQQLLLFLYSDNLENLQWESAIKLYYVADKYAVEKLKKICSTFLVDKVTTSSVSELLLLADMHNDCDLKKDVEDFILKNEKQVYGSDEWENLIETNPRVDESTDVSDLSILLVIARYLNVNELEENLLLCYPLTKRCTGEGIFNAIQSYFCENEIDWAKCCGVCTNDEKSMSGCYKALRGRIEIVAPHVAWSHCCIHRQSLAAKHFPDSLKEVLNQSIKIVNFIKANSTNT</sequence>
<evidence type="ECO:0000259" key="2">
    <source>
        <dbReference type="PROSITE" id="PS50144"/>
    </source>
</evidence>
<dbReference type="Pfam" id="PF22486">
    <property type="entry name" value="MATH_2"/>
    <property type="match status" value="1"/>
</dbReference>
<dbReference type="InterPro" id="IPR008974">
    <property type="entry name" value="TRAF-like"/>
</dbReference>
<evidence type="ECO:0000313" key="4">
    <source>
        <dbReference type="Proteomes" id="UP000499080"/>
    </source>
</evidence>
<keyword evidence="4" id="KW-1185">Reference proteome</keyword>
<dbReference type="EMBL" id="BGPR01005213">
    <property type="protein sequence ID" value="GBN07962.1"/>
    <property type="molecule type" value="Genomic_DNA"/>
</dbReference>
<dbReference type="PROSITE" id="PS50144">
    <property type="entry name" value="MATH"/>
    <property type="match status" value="1"/>
</dbReference>
<dbReference type="SMART" id="SM00225">
    <property type="entry name" value="BTB"/>
    <property type="match status" value="1"/>
</dbReference>
<feature type="domain" description="MATH" evidence="2">
    <location>
        <begin position="69"/>
        <end position="200"/>
    </location>
</feature>
<dbReference type="SUPFAM" id="SSF54695">
    <property type="entry name" value="POZ domain"/>
    <property type="match status" value="1"/>
</dbReference>
<comment type="caution">
    <text evidence="3">The sequence shown here is derived from an EMBL/GenBank/DDBJ whole genome shotgun (WGS) entry which is preliminary data.</text>
</comment>
<organism evidence="3 4">
    <name type="scientific">Araneus ventricosus</name>
    <name type="common">Orbweaver spider</name>
    <name type="synonym">Epeira ventricosa</name>
    <dbReference type="NCBI Taxonomy" id="182803"/>
    <lineage>
        <taxon>Eukaryota</taxon>
        <taxon>Metazoa</taxon>
        <taxon>Ecdysozoa</taxon>
        <taxon>Arthropoda</taxon>
        <taxon>Chelicerata</taxon>
        <taxon>Arachnida</taxon>
        <taxon>Araneae</taxon>
        <taxon>Araneomorphae</taxon>
        <taxon>Entelegynae</taxon>
        <taxon>Araneoidea</taxon>
        <taxon>Araneidae</taxon>
        <taxon>Araneus</taxon>
    </lineage>
</organism>
<gene>
    <name evidence="3" type="primary">spop_97</name>
    <name evidence="3" type="ORF">AVEN_165113_1</name>
</gene>
<dbReference type="CDD" id="cd18186">
    <property type="entry name" value="BTB_POZ_ZBTB_KLHL-like"/>
    <property type="match status" value="1"/>
</dbReference>
<feature type="domain" description="BTB" evidence="1">
    <location>
        <begin position="407"/>
        <end position="474"/>
    </location>
</feature>
<dbReference type="PANTHER" id="PTHR24413">
    <property type="entry name" value="SPECKLE-TYPE POZ PROTEIN"/>
    <property type="match status" value="1"/>
</dbReference>
<evidence type="ECO:0000313" key="3">
    <source>
        <dbReference type="EMBL" id="GBN07962.1"/>
    </source>
</evidence>
<dbReference type="GO" id="GO:0030163">
    <property type="term" value="P:protein catabolic process"/>
    <property type="evidence" value="ECO:0007669"/>
    <property type="project" value="UniProtKB-ARBA"/>
</dbReference>
<dbReference type="Proteomes" id="UP000499080">
    <property type="component" value="Unassembled WGS sequence"/>
</dbReference>
<dbReference type="Gene3D" id="2.60.210.10">
    <property type="entry name" value="Apoptosis, Tumor Necrosis Factor Receptor Associated Protein 2, Chain A"/>
    <property type="match status" value="1"/>
</dbReference>
<dbReference type="SUPFAM" id="SSF49599">
    <property type="entry name" value="TRAF domain-like"/>
    <property type="match status" value="1"/>
</dbReference>
<reference evidence="3 4" key="1">
    <citation type="journal article" date="2019" name="Sci. Rep.">
        <title>Orb-weaving spider Araneus ventricosus genome elucidates the spidroin gene catalogue.</title>
        <authorList>
            <person name="Kono N."/>
            <person name="Nakamura H."/>
            <person name="Ohtoshi R."/>
            <person name="Moran D.A.P."/>
            <person name="Shinohara A."/>
            <person name="Yoshida Y."/>
            <person name="Fujiwara M."/>
            <person name="Mori M."/>
            <person name="Tomita M."/>
            <person name="Arakawa K."/>
        </authorList>
    </citation>
    <scope>NUCLEOTIDE SEQUENCE [LARGE SCALE GENOMIC DNA]</scope>
</reference>
<accession>A0A4Y2L0B4</accession>
<dbReference type="Gene3D" id="1.25.40.420">
    <property type="match status" value="1"/>
</dbReference>
<dbReference type="AlphaFoldDB" id="A0A4Y2L0B4"/>
<dbReference type="OrthoDB" id="10251809at2759"/>
<name>A0A4Y2L0B4_ARAVE</name>
<dbReference type="CDD" id="cd00121">
    <property type="entry name" value="MATH"/>
    <property type="match status" value="1"/>
</dbReference>